<dbReference type="RefSeq" id="WP_354434892.1">
    <property type="nucleotide sequence ID" value="NZ_JBEPLY010000011.1"/>
</dbReference>
<evidence type="ECO:0000313" key="1">
    <source>
        <dbReference type="EMBL" id="MET3601025.1"/>
    </source>
</evidence>
<protein>
    <recommendedName>
        <fullName evidence="3">DUF3310 domain-containing protein</fullName>
    </recommendedName>
</protein>
<dbReference type="EMBL" id="JBEPLY010000011">
    <property type="protein sequence ID" value="MET3601025.1"/>
    <property type="molecule type" value="Genomic_DNA"/>
</dbReference>
<dbReference type="InterPro" id="IPR021739">
    <property type="entry name" value="SaV-like"/>
</dbReference>
<reference evidence="1 2" key="1">
    <citation type="submission" date="2024-06" db="EMBL/GenBank/DDBJ databases">
        <title>Genomic Encyclopedia of Type Strains, Phase IV (KMG-IV): sequencing the most valuable type-strain genomes for metagenomic binning, comparative biology and taxonomic classification.</title>
        <authorList>
            <person name="Goeker M."/>
        </authorList>
    </citation>
    <scope>NUCLEOTIDE SEQUENCE [LARGE SCALE GENOMIC DNA]</scope>
    <source>
        <strain evidence="1 2">DSM 28102</strain>
    </source>
</reference>
<proteinExistence type="predicted"/>
<evidence type="ECO:0000313" key="2">
    <source>
        <dbReference type="Proteomes" id="UP001549164"/>
    </source>
</evidence>
<name>A0ABV2IDM7_9HYPH</name>
<accession>A0ABV2IDM7</accession>
<comment type="caution">
    <text evidence="1">The sequence shown here is derived from an EMBL/GenBank/DDBJ whole genome shotgun (WGS) entry which is preliminary data.</text>
</comment>
<dbReference type="Proteomes" id="UP001549164">
    <property type="component" value="Unassembled WGS sequence"/>
</dbReference>
<dbReference type="Pfam" id="PF11753">
    <property type="entry name" value="DUF3310"/>
    <property type="match status" value="1"/>
</dbReference>
<gene>
    <name evidence="1" type="ORF">ABID12_002976</name>
</gene>
<evidence type="ECO:0008006" key="3">
    <source>
        <dbReference type="Google" id="ProtNLM"/>
    </source>
</evidence>
<sequence length="76" mass="8673">MRKTAADPDPVNHPKHYTEHPSGIECIQITEHMGFNLGNAVKYIWRADLKGNAIEDLEKARWYLDREIARRKGGAA</sequence>
<organism evidence="1 2">
    <name type="scientific">Martelella mangrovi</name>
    <dbReference type="NCBI Taxonomy" id="1397477"/>
    <lineage>
        <taxon>Bacteria</taxon>
        <taxon>Pseudomonadati</taxon>
        <taxon>Pseudomonadota</taxon>
        <taxon>Alphaproteobacteria</taxon>
        <taxon>Hyphomicrobiales</taxon>
        <taxon>Aurantimonadaceae</taxon>
        <taxon>Martelella</taxon>
    </lineage>
</organism>
<keyword evidence="2" id="KW-1185">Reference proteome</keyword>